<feature type="region of interest" description="Disordered" evidence="2">
    <location>
        <begin position="1"/>
        <end position="25"/>
    </location>
</feature>
<dbReference type="InterPro" id="IPR021765">
    <property type="entry name" value="UstYa-like"/>
</dbReference>
<comment type="caution">
    <text evidence="4">The sequence shown here is derived from an EMBL/GenBank/DDBJ whole genome shotgun (WGS) entry which is preliminary data.</text>
</comment>
<dbReference type="AlphaFoldDB" id="A0A8H3IZ80"/>
<evidence type="ECO:0000256" key="3">
    <source>
        <dbReference type="SAM" id="Phobius"/>
    </source>
</evidence>
<protein>
    <recommendedName>
        <fullName evidence="6">Tat pathway signal sequence</fullName>
    </recommendedName>
</protein>
<sequence length="267" mass="30543">MTDPDGKGEYKDLLDSNGDPSLESAEFHQESKPLSANKVKSFNLYNPWIFHLALVILYSTGFILIAWRHHAQSFHGPGLIFSPARDAVEYEKVTFNGSFIIDSPFTGVRRPEQDQAWHDLLQNSNIRVSEDTLRKIGHESIPFADGNGYYAELSMFHELHCLKRIRNFISKTQSSPNDTEKAYHMDWQHTEILRQGVMCRGDISLVTFYWDSSTLLPLADFTRPHECVNFEKLNQWSGEHAVNALKPGLLHHPVLGDPFPARENARH</sequence>
<organism evidence="4 5">
    <name type="scientific">Imshaugia aleurites</name>
    <dbReference type="NCBI Taxonomy" id="172621"/>
    <lineage>
        <taxon>Eukaryota</taxon>
        <taxon>Fungi</taxon>
        <taxon>Dikarya</taxon>
        <taxon>Ascomycota</taxon>
        <taxon>Pezizomycotina</taxon>
        <taxon>Lecanoromycetes</taxon>
        <taxon>OSLEUM clade</taxon>
        <taxon>Lecanoromycetidae</taxon>
        <taxon>Lecanorales</taxon>
        <taxon>Lecanorineae</taxon>
        <taxon>Parmeliaceae</taxon>
        <taxon>Imshaugia</taxon>
    </lineage>
</organism>
<reference evidence="4" key="1">
    <citation type="submission" date="2021-03" db="EMBL/GenBank/DDBJ databases">
        <authorList>
            <person name="Tagirdzhanova G."/>
        </authorList>
    </citation>
    <scope>NUCLEOTIDE SEQUENCE</scope>
</reference>
<keyword evidence="3" id="KW-1133">Transmembrane helix</keyword>
<keyword evidence="3" id="KW-0472">Membrane</keyword>
<dbReference type="Proteomes" id="UP000664534">
    <property type="component" value="Unassembled WGS sequence"/>
</dbReference>
<keyword evidence="3" id="KW-0812">Transmembrane</keyword>
<dbReference type="Pfam" id="PF11807">
    <property type="entry name" value="UstYa"/>
    <property type="match status" value="1"/>
</dbReference>
<gene>
    <name evidence="4" type="ORF">IMSHALPRED_010414</name>
</gene>
<dbReference type="PANTHER" id="PTHR33365:SF7">
    <property type="entry name" value="TAT PATHWAY SIGNAL SEQUENCE"/>
    <property type="match status" value="1"/>
</dbReference>
<evidence type="ECO:0008006" key="6">
    <source>
        <dbReference type="Google" id="ProtNLM"/>
    </source>
</evidence>
<dbReference type="PANTHER" id="PTHR33365">
    <property type="entry name" value="YALI0B05434P"/>
    <property type="match status" value="1"/>
</dbReference>
<proteinExistence type="inferred from homology"/>
<keyword evidence="5" id="KW-1185">Reference proteome</keyword>
<feature type="compositionally biased region" description="Basic and acidic residues" evidence="2">
    <location>
        <begin position="1"/>
        <end position="14"/>
    </location>
</feature>
<evidence type="ECO:0000256" key="1">
    <source>
        <dbReference type="ARBA" id="ARBA00035112"/>
    </source>
</evidence>
<dbReference type="EMBL" id="CAJPDT010000087">
    <property type="protein sequence ID" value="CAF9935975.1"/>
    <property type="molecule type" value="Genomic_DNA"/>
</dbReference>
<name>A0A8H3IZ80_9LECA</name>
<dbReference type="GO" id="GO:0043386">
    <property type="term" value="P:mycotoxin biosynthetic process"/>
    <property type="evidence" value="ECO:0007669"/>
    <property type="project" value="InterPro"/>
</dbReference>
<evidence type="ECO:0000313" key="4">
    <source>
        <dbReference type="EMBL" id="CAF9935975.1"/>
    </source>
</evidence>
<evidence type="ECO:0000313" key="5">
    <source>
        <dbReference type="Proteomes" id="UP000664534"/>
    </source>
</evidence>
<evidence type="ECO:0000256" key="2">
    <source>
        <dbReference type="SAM" id="MobiDB-lite"/>
    </source>
</evidence>
<accession>A0A8H3IZ80</accession>
<feature type="transmembrane region" description="Helical" evidence="3">
    <location>
        <begin position="48"/>
        <end position="67"/>
    </location>
</feature>
<dbReference type="OrthoDB" id="3687641at2759"/>
<comment type="similarity">
    <text evidence="1">Belongs to the ustYa family.</text>
</comment>